<accession>A0A6B9J931</accession>
<organism evidence="1 2">
    <name type="scientific">Acinetobacter phage vB_AbaM_Apostate</name>
    <dbReference type="NCBI Taxonomy" id="2686308"/>
    <lineage>
        <taxon>Viruses</taxon>
        <taxon>Duplodnaviria</taxon>
        <taxon>Heunggongvirae</taxon>
        <taxon>Uroviricota</taxon>
        <taxon>Caudoviricetes</taxon>
        <taxon>Pantevenvirales</taxon>
        <taxon>Straboviridae</taxon>
        <taxon>Twarogvirinae</taxon>
        <taxon>Lazarusvirus</taxon>
        <taxon>Lazarusvirus apostate</taxon>
    </lineage>
</organism>
<proteinExistence type="predicted"/>
<keyword evidence="2" id="KW-1185">Reference proteome</keyword>
<evidence type="ECO:0000313" key="1">
    <source>
        <dbReference type="EMBL" id="QGZ15743.1"/>
    </source>
</evidence>
<dbReference type="Pfam" id="PF11246">
    <property type="entry name" value="Phage_gp53"/>
    <property type="match status" value="1"/>
</dbReference>
<dbReference type="EMBL" id="MN723850">
    <property type="protein sequence ID" value="QGZ15743.1"/>
    <property type="molecule type" value="Genomic_DNA"/>
</dbReference>
<dbReference type="InterPro" id="IPR022607">
    <property type="entry name" value="Phage_T4_Gp53_baseplate_wedge"/>
</dbReference>
<evidence type="ECO:0000313" key="2">
    <source>
        <dbReference type="Proteomes" id="UP000437454"/>
    </source>
</evidence>
<protein>
    <submittedName>
        <fullName evidence="1">Baseplate wedge protein</fullName>
    </submittedName>
</protein>
<gene>
    <name evidence="1" type="ORF">Apostate_154</name>
</gene>
<reference evidence="1 2" key="1">
    <citation type="submission" date="2019-11" db="EMBL/GenBank/DDBJ databases">
        <authorList>
            <person name="Shneider M.M."/>
            <person name="Evseev P.V."/>
            <person name="Timoshina O.Y."/>
            <person name="Mikhailova Y.V."/>
            <person name="Shelenkov A.A."/>
            <person name="Yanushevich Y."/>
            <person name="Shagin D.A."/>
            <person name="Popova A.V."/>
            <person name="Miroshnikov K.A."/>
        </authorList>
    </citation>
    <scope>NUCLEOTIDE SEQUENCE [LARGE SCALE GENOMIC DNA]</scope>
</reference>
<name>A0A6B9J931_9CAUD</name>
<sequence>MEIVVINSYFDPVPYAAKTVNINAPERLMTNIFKNYTAFFKNVASKYNLITYYIQGAPRPEALSYELYNNTQFYWALTMANDCYDPYHDWIKSQEACYESVAQIYDRPEEVIVYHIDVRGERYYNLIQYDDEPGVWYDKGDKNRKYPQFKGALAAVNAYEDALMENEKKREIKIISPTDIDNFVADLIKEMEKSLNETTIR</sequence>
<dbReference type="Proteomes" id="UP000437454">
    <property type="component" value="Segment"/>
</dbReference>